<evidence type="ECO:0000313" key="4">
    <source>
        <dbReference type="Proteomes" id="UP000007509"/>
    </source>
</evidence>
<comment type="caution">
    <text evidence="3">The sequence shown here is derived from an EMBL/GenBank/DDBJ whole genome shotgun (WGS) entry which is preliminary data.</text>
</comment>
<evidence type="ECO:0000256" key="1">
    <source>
        <dbReference type="SAM" id="MobiDB-lite"/>
    </source>
</evidence>
<dbReference type="AlphaFoldDB" id="J2T0F7"/>
<feature type="region of interest" description="Disordered" evidence="1">
    <location>
        <begin position="231"/>
        <end position="250"/>
    </location>
</feature>
<reference evidence="3 4" key="1">
    <citation type="journal article" date="2012" name="J. Bacteriol.">
        <title>Twenty-one genome sequences from Pseudomonas species and 19 genome sequences from diverse bacteria isolated from the rhizosphere and endosphere of Populus deltoides.</title>
        <authorList>
            <person name="Brown S.D."/>
            <person name="Utturkar S.M."/>
            <person name="Klingeman D.M."/>
            <person name="Johnson C.M."/>
            <person name="Martin S.L."/>
            <person name="Land M.L."/>
            <person name="Lu T.Y."/>
            <person name="Schadt C.W."/>
            <person name="Doktycz M.J."/>
            <person name="Pelletier D.A."/>
        </authorList>
    </citation>
    <scope>NUCLEOTIDE SEQUENCE [LARGE SCALE GENOMIC DNA]</scope>
    <source>
        <strain evidence="3 4">CF314</strain>
    </source>
</reference>
<dbReference type="Proteomes" id="UP000007509">
    <property type="component" value="Unassembled WGS sequence"/>
</dbReference>
<keyword evidence="4" id="KW-1185">Reference proteome</keyword>
<dbReference type="InterPro" id="IPR038611">
    <property type="entry name" value="Arr_sf"/>
</dbReference>
<dbReference type="InterPro" id="IPR011990">
    <property type="entry name" value="TPR-like_helical_dom_sf"/>
</dbReference>
<dbReference type="PATRIC" id="fig|1144316.3.peg.2414"/>
<name>J2T0F7_9FLAO</name>
<gene>
    <name evidence="3" type="ORF">PMI13_02390</name>
</gene>
<feature type="domain" description="Rifampin ADP-ribosyltransferase" evidence="2">
    <location>
        <begin position="164"/>
        <end position="262"/>
    </location>
</feature>
<dbReference type="Pfam" id="PF12120">
    <property type="entry name" value="Arr-ms"/>
    <property type="match status" value="1"/>
</dbReference>
<organism evidence="3 4">
    <name type="scientific">Chryseobacterium populi</name>
    <dbReference type="NCBI Taxonomy" id="1144316"/>
    <lineage>
        <taxon>Bacteria</taxon>
        <taxon>Pseudomonadati</taxon>
        <taxon>Bacteroidota</taxon>
        <taxon>Flavobacteriia</taxon>
        <taxon>Flavobacteriales</taxon>
        <taxon>Weeksellaceae</taxon>
        <taxon>Chryseobacterium group</taxon>
        <taxon>Chryseobacterium</taxon>
    </lineage>
</organism>
<protein>
    <submittedName>
        <fullName evidence="3">DNA/RNA tunnel of bacterial DNA dependent RNA polymerase</fullName>
    </submittedName>
</protein>
<accession>J2T0F7</accession>
<dbReference type="SUPFAM" id="SSF48452">
    <property type="entry name" value="TPR-like"/>
    <property type="match status" value="1"/>
</dbReference>
<dbReference type="InterPro" id="IPR021975">
    <property type="entry name" value="Rifampin_Arr"/>
</dbReference>
<dbReference type="Gene3D" id="3.20.170.40">
    <property type="entry name" value="Rifampin ADP-ribosyltransferase domain"/>
    <property type="match status" value="1"/>
</dbReference>
<evidence type="ECO:0000313" key="3">
    <source>
        <dbReference type="EMBL" id="EJL71442.1"/>
    </source>
</evidence>
<evidence type="ECO:0000259" key="2">
    <source>
        <dbReference type="Pfam" id="PF12120"/>
    </source>
</evidence>
<dbReference type="NCBIfam" id="NF033144">
    <property type="entry name" value="rifampin_ARR"/>
    <property type="match status" value="1"/>
</dbReference>
<sequence length="286" mass="32236">MISILEYLCKFAVHINKLGCIADVKTNLKEQTYSENNQNMEFSPFNNVVKLCLQGMGMEENGKPDEAIRLFMQGWNEATNDLEKFLAAHYISRHQKTVADQLKWLETALEYALKINDDTVKSALPSLYSNIARCYEDLGDTEKSKENSELAMLFKNNPSDKGPFYHGTKADLQIGDLLTAGSNSNYKAEFKMNHIYFTAMLNGAGLAAALAKGGGRERVYIVEPTGNYENDPNLTDKKFPGNPTRSYRSESPLKIIGEANDWVKPNPEELQKFREKLENSEGKIIN</sequence>
<dbReference type="EMBL" id="AKJY01000041">
    <property type="protein sequence ID" value="EJL71442.1"/>
    <property type="molecule type" value="Genomic_DNA"/>
</dbReference>
<proteinExistence type="predicted"/>